<organism evidence="2 3">
    <name type="scientific">Amylocarpus encephaloides</name>
    <dbReference type="NCBI Taxonomy" id="45428"/>
    <lineage>
        <taxon>Eukaryota</taxon>
        <taxon>Fungi</taxon>
        <taxon>Dikarya</taxon>
        <taxon>Ascomycota</taxon>
        <taxon>Pezizomycotina</taxon>
        <taxon>Leotiomycetes</taxon>
        <taxon>Helotiales</taxon>
        <taxon>Helotiales incertae sedis</taxon>
        <taxon>Amylocarpus</taxon>
    </lineage>
</organism>
<dbReference type="AlphaFoldDB" id="A0A9P8BZ26"/>
<proteinExistence type="predicted"/>
<reference evidence="2" key="1">
    <citation type="journal article" date="2021" name="IMA Fungus">
        <title>Genomic characterization of three marine fungi, including Emericellopsis atlantica sp. nov. with signatures of a generalist lifestyle and marine biomass degradation.</title>
        <authorList>
            <person name="Hagestad O.C."/>
            <person name="Hou L."/>
            <person name="Andersen J.H."/>
            <person name="Hansen E.H."/>
            <person name="Altermark B."/>
            <person name="Li C."/>
            <person name="Kuhnert E."/>
            <person name="Cox R.J."/>
            <person name="Crous P.W."/>
            <person name="Spatafora J.W."/>
            <person name="Lail K."/>
            <person name="Amirebrahimi M."/>
            <person name="Lipzen A."/>
            <person name="Pangilinan J."/>
            <person name="Andreopoulos W."/>
            <person name="Hayes R.D."/>
            <person name="Ng V."/>
            <person name="Grigoriev I.V."/>
            <person name="Jackson S.A."/>
            <person name="Sutton T.D.S."/>
            <person name="Dobson A.D.W."/>
            <person name="Rama T."/>
        </authorList>
    </citation>
    <scope>NUCLEOTIDE SEQUENCE</scope>
    <source>
        <strain evidence="2">TRa018bII</strain>
    </source>
</reference>
<name>A0A9P8BZ26_9HELO</name>
<dbReference type="InterPro" id="IPR040976">
    <property type="entry name" value="Pkinase_fungal"/>
</dbReference>
<sequence length="134" mass="16048">MQFMAIEVLEGKGHTYRHDLESFFYVFVWICIRYGHESIVGQKPNKLLRPKTNILRGWYTGTYTEIAETKYGKMSQYLFERIIAEFTPKFENLKRLARELRSILFPTRDWGIFIGTFHRHDIMYDGMINALVER</sequence>
<dbReference type="PANTHER" id="PTHR38248">
    <property type="entry name" value="FUNK1 6"/>
    <property type="match status" value="1"/>
</dbReference>
<evidence type="ECO:0000313" key="2">
    <source>
        <dbReference type="EMBL" id="KAG9228313.1"/>
    </source>
</evidence>
<evidence type="ECO:0000313" key="3">
    <source>
        <dbReference type="Proteomes" id="UP000824998"/>
    </source>
</evidence>
<dbReference type="OrthoDB" id="3527946at2759"/>
<gene>
    <name evidence="2" type="ORF">BJ875DRAFT_477793</name>
</gene>
<dbReference type="Proteomes" id="UP000824998">
    <property type="component" value="Unassembled WGS sequence"/>
</dbReference>
<accession>A0A9P8BZ26</accession>
<comment type="caution">
    <text evidence="2">The sequence shown here is derived from an EMBL/GenBank/DDBJ whole genome shotgun (WGS) entry which is preliminary data.</text>
</comment>
<evidence type="ECO:0000259" key="1">
    <source>
        <dbReference type="Pfam" id="PF17667"/>
    </source>
</evidence>
<dbReference type="GO" id="GO:0016301">
    <property type="term" value="F:kinase activity"/>
    <property type="evidence" value="ECO:0007669"/>
    <property type="project" value="UniProtKB-KW"/>
</dbReference>
<keyword evidence="3" id="KW-1185">Reference proteome</keyword>
<dbReference type="Pfam" id="PF17667">
    <property type="entry name" value="Pkinase_fungal"/>
    <property type="match status" value="1"/>
</dbReference>
<feature type="domain" description="Fungal-type protein kinase" evidence="1">
    <location>
        <begin position="1"/>
        <end position="31"/>
    </location>
</feature>
<protein>
    <submittedName>
        <fullName evidence="2">Serine/threonine-protein kinase Sgk2</fullName>
    </submittedName>
</protein>
<keyword evidence="2" id="KW-0808">Transferase</keyword>
<keyword evidence="2" id="KW-0418">Kinase</keyword>
<dbReference type="PANTHER" id="PTHR38248:SF2">
    <property type="entry name" value="FUNK1 11"/>
    <property type="match status" value="1"/>
</dbReference>
<dbReference type="EMBL" id="MU251982">
    <property type="protein sequence ID" value="KAG9228313.1"/>
    <property type="molecule type" value="Genomic_DNA"/>
</dbReference>